<name>A0AAW3ZS23_9BACT</name>
<comment type="caution">
    <text evidence="3">The sequence shown here is derived from an EMBL/GenBank/DDBJ whole genome shotgun (WGS) entry which is preliminary data.</text>
</comment>
<keyword evidence="4" id="KW-1185">Reference proteome</keyword>
<dbReference type="EMBL" id="JADBHS010000002">
    <property type="protein sequence ID" value="MBE2985813.1"/>
    <property type="molecule type" value="Genomic_DNA"/>
</dbReference>
<organism evidence="3 4">
    <name type="scientific">Campylobacter californiensis</name>
    <dbReference type="NCBI Taxonomy" id="1032243"/>
    <lineage>
        <taxon>Bacteria</taxon>
        <taxon>Pseudomonadati</taxon>
        <taxon>Campylobacterota</taxon>
        <taxon>Epsilonproteobacteria</taxon>
        <taxon>Campylobacterales</taxon>
        <taxon>Campylobacteraceae</taxon>
        <taxon>Campylobacter</taxon>
    </lineage>
</organism>
<dbReference type="Pfam" id="PF10670">
    <property type="entry name" value="DUF4198"/>
    <property type="match status" value="1"/>
</dbReference>
<evidence type="ECO:0000313" key="5">
    <source>
        <dbReference type="Proteomes" id="UP001318760"/>
    </source>
</evidence>
<dbReference type="InterPro" id="IPR019613">
    <property type="entry name" value="DUF4198"/>
</dbReference>
<evidence type="ECO:0000313" key="4">
    <source>
        <dbReference type="Proteomes" id="UP000650616"/>
    </source>
</evidence>
<feature type="chain" id="PRO_5044718260" evidence="1">
    <location>
        <begin position="22"/>
        <end position="254"/>
    </location>
</feature>
<dbReference type="AlphaFoldDB" id="A0AAW3ZS23"/>
<evidence type="ECO:0000313" key="2">
    <source>
        <dbReference type="EMBL" id="MBE2985813.1"/>
    </source>
</evidence>
<protein>
    <submittedName>
        <fullName evidence="3">DUF4198 domain-containing protein</fullName>
    </submittedName>
</protein>
<evidence type="ECO:0000313" key="3">
    <source>
        <dbReference type="EMBL" id="MBE3607272.1"/>
    </source>
</evidence>
<sequence>MQLSKAVSILLSGGLFCSVLAHDFWVSGTNEDKFNAHIGYGHDFPKPEAIPENRVKLFNPLYIVKSGGEKSELKQNGANYEFQGSKLANGSYVLAGDYKPTFWTKDSEGKWHMDGTKDNVKNSAFCELAVMNAKQIVIVGDKKDEFIHKPIGQTIEIVPLDDPRDIKVDKPFKVQVFLEGKPLKTGKVTGTFDGFLQDKHAFSGTTDLKGIIEIVALRPGKWLLEATHERDYKDQNKCDEEILLATLTLEVKDK</sequence>
<reference evidence="2 5" key="2">
    <citation type="submission" date="2020-10" db="EMBL/GenBank/DDBJ databases">
        <title>Campylobacter californiensis sp. nov. isolated from cattle and feral swine in California.</title>
        <authorList>
            <person name="Miller W.G."/>
        </authorList>
    </citation>
    <scope>NUCLEOTIDE SEQUENCE [LARGE SCALE GENOMIC DNA]</scope>
    <source>
        <strain evidence="2 5">RM12919</strain>
    </source>
</reference>
<reference evidence="3 4" key="1">
    <citation type="submission" date="2015-08" db="EMBL/GenBank/DDBJ databases">
        <title>Comparative genomics of the Campylobacter concisus group.</title>
        <authorList>
            <person name="Yee E."/>
            <person name="Chapman M.H."/>
            <person name="Huynh S."/>
            <person name="Bono J.L."/>
            <person name="On S.L."/>
            <person name="St Leger J."/>
            <person name="Foster G."/>
            <person name="Parker C.T."/>
            <person name="Miller W.G."/>
        </authorList>
    </citation>
    <scope>NUCLEOTIDE SEQUENCE [LARGE SCALE GENOMIC DNA]</scope>
    <source>
        <strain evidence="3 4">RM9337</strain>
    </source>
</reference>
<feature type="signal peptide" evidence="1">
    <location>
        <begin position="1"/>
        <end position="21"/>
    </location>
</feature>
<evidence type="ECO:0000256" key="1">
    <source>
        <dbReference type="SAM" id="SignalP"/>
    </source>
</evidence>
<dbReference type="Proteomes" id="UP001318760">
    <property type="component" value="Unassembled WGS sequence"/>
</dbReference>
<accession>A0AAW3ZS23</accession>
<dbReference type="Proteomes" id="UP000650616">
    <property type="component" value="Unassembled WGS sequence"/>
</dbReference>
<dbReference type="RefSeq" id="WP_169937522.1">
    <property type="nucleotide sequence ID" value="NZ_CP012545.1"/>
</dbReference>
<keyword evidence="1" id="KW-0732">Signal</keyword>
<dbReference type="EMBL" id="LIWG01000001">
    <property type="protein sequence ID" value="MBE3607272.1"/>
    <property type="molecule type" value="Genomic_DNA"/>
</dbReference>
<gene>
    <name evidence="2" type="ORF">CCAL12919_01505</name>
    <name evidence="3" type="ORF">CCAL9337_00785</name>
</gene>
<proteinExistence type="predicted"/>